<evidence type="ECO:0000313" key="3">
    <source>
        <dbReference type="EMBL" id="NMO02378.1"/>
    </source>
</evidence>
<dbReference type="InterPro" id="IPR007372">
    <property type="entry name" value="Lipid/polyisoprenoid-bd_YceI"/>
</dbReference>
<proteinExistence type="inferred from homology"/>
<dbReference type="InterPro" id="IPR036761">
    <property type="entry name" value="TTHA0802/YceI-like_sf"/>
</dbReference>
<sequence>MNGTVFVGPDDGDVTIGTGVAGPGAKAGHRLIIGFESWSGSVTFVDDVPSAVGLTVDVDSLSVVRGEGGVTPLSGPEKLVVRSNALKSLQAKKFPQIGFVGDAIDVIDGGYRVTGALTICGESVEHSVDVGVVDDGDGWRLSASTSVRHSDVGLKPFSLMMGTLKVADEVRVEFAARLSGGLGDAP</sequence>
<dbReference type="SMART" id="SM00867">
    <property type="entry name" value="YceI"/>
    <property type="match status" value="1"/>
</dbReference>
<name>A0A848L423_9ACTN</name>
<gene>
    <name evidence="3" type="ORF">HH308_14260</name>
</gene>
<evidence type="ECO:0000256" key="1">
    <source>
        <dbReference type="ARBA" id="ARBA00008812"/>
    </source>
</evidence>
<dbReference type="SUPFAM" id="SSF101874">
    <property type="entry name" value="YceI-like"/>
    <property type="match status" value="1"/>
</dbReference>
<organism evidence="3 4">
    <name type="scientific">Gordonia asplenii</name>
    <dbReference type="NCBI Taxonomy" id="2725283"/>
    <lineage>
        <taxon>Bacteria</taxon>
        <taxon>Bacillati</taxon>
        <taxon>Actinomycetota</taxon>
        <taxon>Actinomycetes</taxon>
        <taxon>Mycobacteriales</taxon>
        <taxon>Gordoniaceae</taxon>
        <taxon>Gordonia</taxon>
    </lineage>
</organism>
<comment type="caution">
    <text evidence="3">The sequence shown here is derived from an EMBL/GenBank/DDBJ whole genome shotgun (WGS) entry which is preliminary data.</text>
</comment>
<dbReference type="EMBL" id="JABBNB010000013">
    <property type="protein sequence ID" value="NMO02378.1"/>
    <property type="molecule type" value="Genomic_DNA"/>
</dbReference>
<reference evidence="3 4" key="1">
    <citation type="submission" date="2020-04" db="EMBL/GenBank/DDBJ databases">
        <title>Gordonia sp. nov. TBRC 11910.</title>
        <authorList>
            <person name="Suriyachadkun C."/>
        </authorList>
    </citation>
    <scope>NUCLEOTIDE SEQUENCE [LARGE SCALE GENOMIC DNA]</scope>
    <source>
        <strain evidence="3 4">TBRC 11910</strain>
    </source>
</reference>
<accession>A0A848L423</accession>
<dbReference type="Proteomes" id="UP000550729">
    <property type="component" value="Unassembled WGS sequence"/>
</dbReference>
<comment type="similarity">
    <text evidence="1">Belongs to the UPF0312 family.</text>
</comment>
<keyword evidence="4" id="KW-1185">Reference proteome</keyword>
<dbReference type="AlphaFoldDB" id="A0A848L423"/>
<evidence type="ECO:0000313" key="4">
    <source>
        <dbReference type="Proteomes" id="UP000550729"/>
    </source>
</evidence>
<feature type="domain" description="Lipid/polyisoprenoid-binding YceI-like" evidence="2">
    <location>
        <begin position="4"/>
        <end position="179"/>
    </location>
</feature>
<dbReference type="Pfam" id="PF04264">
    <property type="entry name" value="YceI"/>
    <property type="match status" value="1"/>
</dbReference>
<dbReference type="RefSeq" id="WP_170194878.1">
    <property type="nucleotide sequence ID" value="NZ_JABBNB010000013.1"/>
</dbReference>
<evidence type="ECO:0000259" key="2">
    <source>
        <dbReference type="SMART" id="SM00867"/>
    </source>
</evidence>
<dbReference type="Gene3D" id="2.40.128.110">
    <property type="entry name" value="Lipid/polyisoprenoid-binding, YceI-like"/>
    <property type="match status" value="1"/>
</dbReference>
<protein>
    <submittedName>
        <fullName evidence="3">YceI family protein</fullName>
    </submittedName>
</protein>